<sequence>MITRSGLHSKKVLMFIWRDWKERIYYELLPQGEIINSVKYYSQLEELKEEQIVIISLGSPTSSSILSGCCTQTIEFLERFHYAERWRKYKGTTKDTTVIESESNKKLVKFSLTRSNYTEKQHSFEILIIWEIGQKLVKYWFEDVFFAEVERLSSKSAMLIA</sequence>
<accession>A0A834JYW0</accession>
<dbReference type="GO" id="GO:0003676">
    <property type="term" value="F:nucleic acid binding"/>
    <property type="evidence" value="ECO:0007669"/>
    <property type="project" value="InterPro"/>
</dbReference>
<reference evidence="1" key="1">
    <citation type="journal article" date="2020" name="G3 (Bethesda)">
        <title>High-Quality Assemblies for Three Invasive Social Wasps from the &lt;i&gt;Vespula&lt;/i&gt; Genus.</title>
        <authorList>
            <person name="Harrop T.W.R."/>
            <person name="Guhlin J."/>
            <person name="McLaughlin G.M."/>
            <person name="Permina E."/>
            <person name="Stockwell P."/>
            <person name="Gilligan J."/>
            <person name="Le Lec M.F."/>
            <person name="Gruber M.A.M."/>
            <person name="Quinn O."/>
            <person name="Lovegrove M."/>
            <person name="Duncan E.J."/>
            <person name="Remnant E.J."/>
            <person name="Van Eeckhoven J."/>
            <person name="Graham B."/>
            <person name="Knapp R.A."/>
            <person name="Langford K.W."/>
            <person name="Kronenberg Z."/>
            <person name="Press M.O."/>
            <person name="Eacker S.M."/>
            <person name="Wilson-Rankin E.E."/>
            <person name="Purcell J."/>
            <person name="Lester P.J."/>
            <person name="Dearden P.K."/>
        </authorList>
    </citation>
    <scope>NUCLEOTIDE SEQUENCE</scope>
    <source>
        <strain evidence="1">Volc-1</strain>
    </source>
</reference>
<keyword evidence="2" id="KW-1185">Reference proteome</keyword>
<dbReference type="InterPro" id="IPR036397">
    <property type="entry name" value="RNaseH_sf"/>
</dbReference>
<proteinExistence type="predicted"/>
<protein>
    <submittedName>
        <fullName evidence="1">Uncharacterized protein</fullName>
    </submittedName>
</protein>
<evidence type="ECO:0000313" key="2">
    <source>
        <dbReference type="Proteomes" id="UP000600918"/>
    </source>
</evidence>
<comment type="caution">
    <text evidence="1">The sequence shown here is derived from an EMBL/GenBank/DDBJ whole genome shotgun (WGS) entry which is preliminary data.</text>
</comment>
<dbReference type="Pfam" id="PF01359">
    <property type="entry name" value="Transposase_1"/>
    <property type="match status" value="1"/>
</dbReference>
<name>A0A834JYW0_VESPE</name>
<dbReference type="Gene3D" id="3.30.420.10">
    <property type="entry name" value="Ribonuclease H-like superfamily/Ribonuclease H"/>
    <property type="match status" value="1"/>
</dbReference>
<organism evidence="1 2">
    <name type="scientific">Vespula pensylvanica</name>
    <name type="common">Western yellow jacket</name>
    <name type="synonym">Wasp</name>
    <dbReference type="NCBI Taxonomy" id="30213"/>
    <lineage>
        <taxon>Eukaryota</taxon>
        <taxon>Metazoa</taxon>
        <taxon>Ecdysozoa</taxon>
        <taxon>Arthropoda</taxon>
        <taxon>Hexapoda</taxon>
        <taxon>Insecta</taxon>
        <taxon>Pterygota</taxon>
        <taxon>Neoptera</taxon>
        <taxon>Endopterygota</taxon>
        <taxon>Hymenoptera</taxon>
        <taxon>Apocrita</taxon>
        <taxon>Aculeata</taxon>
        <taxon>Vespoidea</taxon>
        <taxon>Vespidae</taxon>
        <taxon>Vespinae</taxon>
        <taxon>Vespula</taxon>
    </lineage>
</organism>
<evidence type="ECO:0000313" key="1">
    <source>
        <dbReference type="EMBL" id="KAF7397178.1"/>
    </source>
</evidence>
<dbReference type="Proteomes" id="UP000600918">
    <property type="component" value="Unassembled WGS sequence"/>
</dbReference>
<dbReference type="AlphaFoldDB" id="A0A834JYW0"/>
<dbReference type="EMBL" id="JACSDY010000020">
    <property type="protein sequence ID" value="KAF7397178.1"/>
    <property type="molecule type" value="Genomic_DNA"/>
</dbReference>
<dbReference type="InterPro" id="IPR001888">
    <property type="entry name" value="Transposase_1"/>
</dbReference>
<gene>
    <name evidence="1" type="ORF">H0235_016715</name>
</gene>